<dbReference type="Proteomes" id="UP001152607">
    <property type="component" value="Unassembled WGS sequence"/>
</dbReference>
<dbReference type="AlphaFoldDB" id="A0A9W4URC5"/>
<dbReference type="EMBL" id="CAOQHR010000009">
    <property type="protein sequence ID" value="CAI6339717.1"/>
    <property type="molecule type" value="Genomic_DNA"/>
</dbReference>
<proteinExistence type="predicted"/>
<evidence type="ECO:0000313" key="2">
    <source>
        <dbReference type="Proteomes" id="UP001152607"/>
    </source>
</evidence>
<name>A0A9W4URC5_9PLEO</name>
<protein>
    <submittedName>
        <fullName evidence="1">Uncharacterized protein</fullName>
    </submittedName>
</protein>
<keyword evidence="2" id="KW-1185">Reference proteome</keyword>
<accession>A0A9W4URC5</accession>
<reference evidence="1" key="1">
    <citation type="submission" date="2023-01" db="EMBL/GenBank/DDBJ databases">
        <authorList>
            <person name="Van Ghelder C."/>
            <person name="Rancurel C."/>
        </authorList>
    </citation>
    <scope>NUCLEOTIDE SEQUENCE</scope>
    <source>
        <strain evidence="1">CNCM I-4278</strain>
    </source>
</reference>
<gene>
    <name evidence="1" type="ORF">PDIGIT_LOCUS12880</name>
</gene>
<comment type="caution">
    <text evidence="1">The sequence shown here is derived from an EMBL/GenBank/DDBJ whole genome shotgun (WGS) entry which is preliminary data.</text>
</comment>
<evidence type="ECO:0000313" key="1">
    <source>
        <dbReference type="EMBL" id="CAI6339717.1"/>
    </source>
</evidence>
<sequence length="177" mass="19294">MHIRRGIEKGFVGCCWKKRGRVVVQIDQFSSQVLLRTTNSKVEGTKGIDSRARGCLPLQSHTTGCLRNGYRTIVKRGRGSFCGKACLSRRCVKRYGAAAPNTPSPQHGAASAWCVSGWCRTAFPGLALAKMGAAQINLRHFATSRCQSFPTTPDATTYCTFTCTPGKYPSFAIVELI</sequence>
<organism evidence="1 2">
    <name type="scientific">Periconia digitata</name>
    <dbReference type="NCBI Taxonomy" id="1303443"/>
    <lineage>
        <taxon>Eukaryota</taxon>
        <taxon>Fungi</taxon>
        <taxon>Dikarya</taxon>
        <taxon>Ascomycota</taxon>
        <taxon>Pezizomycotina</taxon>
        <taxon>Dothideomycetes</taxon>
        <taxon>Pleosporomycetidae</taxon>
        <taxon>Pleosporales</taxon>
        <taxon>Massarineae</taxon>
        <taxon>Periconiaceae</taxon>
        <taxon>Periconia</taxon>
    </lineage>
</organism>